<reference evidence="1 2" key="1">
    <citation type="submission" date="2018-11" db="EMBL/GenBank/DDBJ databases">
        <title>Genomic Encyclopedia of Type Strains, Phase IV (KMG-IV): sequencing the most valuable type-strain genomes for metagenomic binning, comparative biology and taxonomic classification.</title>
        <authorList>
            <person name="Goeker M."/>
        </authorList>
    </citation>
    <scope>NUCLEOTIDE SEQUENCE [LARGE SCALE GENOMIC DNA]</scope>
    <source>
        <strain evidence="1 2">DSM 22027</strain>
    </source>
</reference>
<dbReference type="Proteomes" id="UP000276223">
    <property type="component" value="Unassembled WGS sequence"/>
</dbReference>
<dbReference type="Gene3D" id="3.80.30.30">
    <property type="match status" value="1"/>
</dbReference>
<dbReference type="PANTHER" id="PTHR37822:SF2">
    <property type="entry name" value="SPORE PHOTOPRODUCT LYASE"/>
    <property type="match status" value="1"/>
</dbReference>
<dbReference type="InterPro" id="IPR049539">
    <property type="entry name" value="SPL"/>
</dbReference>
<gene>
    <name evidence="1" type="ORF">EDC27_2628</name>
</gene>
<comment type="caution">
    <text evidence="1">The sequence shown here is derived from an EMBL/GenBank/DDBJ whole genome shotgun (WGS) entry which is preliminary data.</text>
</comment>
<evidence type="ECO:0000313" key="1">
    <source>
        <dbReference type="EMBL" id="ROQ90738.1"/>
    </source>
</evidence>
<protein>
    <submittedName>
        <fullName evidence="1">Spore photoproduct lyase</fullName>
    </submittedName>
</protein>
<dbReference type="PANTHER" id="PTHR37822">
    <property type="entry name" value="SPORE PHOTOPRODUCT LYASE-RELATED"/>
    <property type="match status" value="1"/>
</dbReference>
<dbReference type="OrthoDB" id="368646at2"/>
<dbReference type="RefSeq" id="WP_123291082.1">
    <property type="nucleotide sequence ID" value="NZ_RJVA01000014.1"/>
</dbReference>
<dbReference type="GO" id="GO:0051539">
    <property type="term" value="F:4 iron, 4 sulfur cluster binding"/>
    <property type="evidence" value="ECO:0007669"/>
    <property type="project" value="TreeGrafter"/>
</dbReference>
<sequence length="374" mass="43171">MKPTYKTPITHLIVEHAVAKSPVVRTLRERLPRVPVTYVDKIPESHERTPGLLEVVHYKGRFWRSCPGTKIYECCGYQIVHIGTQCNLDCTYCILQAYFESPNLRIFGNLDDLLAEVQAVPTLAPHRLFRAGTGEFTDSLLLDPWTGLSQHLVPLFGRLPNAVLELKTKTDHVAPLKDLDHRGHTLVSWSLNAEEIIRTQEPRSAPLKARLRAAQRCAQWGYFLGFHFDPMIEYPGWREGYRRTLQALFHAVDPARVVWISVGAFRFMPELKRTIHRNHPRSRITTGEFIRGLDGKMRYFRDIRLDLYRWMVEELDRWDPTLCVYLCMEGPWIWKRVFGLEPAQKGGLSAMLDKAVKDRMGIEPQRQGADDAAE</sequence>
<proteinExistence type="predicted"/>
<keyword evidence="1" id="KW-0456">Lyase</keyword>
<dbReference type="GO" id="GO:1904047">
    <property type="term" value="F:S-adenosyl-L-methionine binding"/>
    <property type="evidence" value="ECO:0007669"/>
    <property type="project" value="TreeGrafter"/>
</dbReference>
<accession>A0A3N1ULY6</accession>
<dbReference type="EMBL" id="RJVA01000014">
    <property type="protein sequence ID" value="ROQ90738.1"/>
    <property type="molecule type" value="Genomic_DNA"/>
</dbReference>
<name>A0A3N1ULY6_9BACT</name>
<dbReference type="GO" id="GO:0003913">
    <property type="term" value="F:DNA photolyase activity"/>
    <property type="evidence" value="ECO:0007669"/>
    <property type="project" value="TreeGrafter"/>
</dbReference>
<evidence type="ECO:0000313" key="2">
    <source>
        <dbReference type="Proteomes" id="UP000276223"/>
    </source>
</evidence>
<dbReference type="AlphaFoldDB" id="A0A3N1ULY6"/>
<dbReference type="Pfam" id="PF20903">
    <property type="entry name" value="SPL"/>
    <property type="match status" value="1"/>
</dbReference>
<keyword evidence="2" id="KW-1185">Reference proteome</keyword>
<dbReference type="Gene3D" id="3.40.50.12110">
    <property type="match status" value="1"/>
</dbReference>
<organism evidence="1 2">
    <name type="scientific">Desulfosoma caldarium</name>
    <dbReference type="NCBI Taxonomy" id="610254"/>
    <lineage>
        <taxon>Bacteria</taxon>
        <taxon>Pseudomonadati</taxon>
        <taxon>Thermodesulfobacteriota</taxon>
        <taxon>Syntrophobacteria</taxon>
        <taxon>Syntrophobacterales</taxon>
        <taxon>Syntrophobacteraceae</taxon>
        <taxon>Desulfosoma</taxon>
    </lineage>
</organism>
<dbReference type="GO" id="GO:0042601">
    <property type="term" value="C:endospore-forming forespore"/>
    <property type="evidence" value="ECO:0007669"/>
    <property type="project" value="TreeGrafter"/>
</dbReference>